<dbReference type="Proteomes" id="UP000192491">
    <property type="component" value="Unassembled WGS sequence"/>
</dbReference>
<evidence type="ECO:0000313" key="3">
    <source>
        <dbReference type="Proteomes" id="UP000192491"/>
    </source>
</evidence>
<name>A0A1Y1Q6Z4_9GAMM</name>
<keyword evidence="1" id="KW-0812">Transmembrane</keyword>
<gene>
    <name evidence="2" type="ORF">BWK73_53490</name>
</gene>
<dbReference type="InterPro" id="IPR007498">
    <property type="entry name" value="PqiA-like"/>
</dbReference>
<comment type="caution">
    <text evidence="2">The sequence shown here is derived from an EMBL/GenBank/DDBJ whole genome shotgun (WGS) entry which is preliminary data.</text>
</comment>
<keyword evidence="1" id="KW-0472">Membrane</keyword>
<proteinExistence type="predicted"/>
<evidence type="ECO:0000256" key="1">
    <source>
        <dbReference type="SAM" id="Phobius"/>
    </source>
</evidence>
<reference evidence="2 3" key="1">
    <citation type="submission" date="2017-01" db="EMBL/GenBank/DDBJ databases">
        <title>Novel large sulfur bacteria in the metagenomes of groundwater-fed chemosynthetic microbial mats in the Lake Huron basin.</title>
        <authorList>
            <person name="Sharrar A.M."/>
            <person name="Flood B.E."/>
            <person name="Bailey J.V."/>
            <person name="Jones D.S."/>
            <person name="Biddanda B."/>
            <person name="Ruberg S.A."/>
            <person name="Marcus D.N."/>
            <person name="Dick G.J."/>
        </authorList>
    </citation>
    <scope>NUCLEOTIDE SEQUENCE [LARGE SCALE GENOMIC DNA]</scope>
    <source>
        <strain evidence="2">A8</strain>
    </source>
</reference>
<dbReference type="EMBL" id="MTEJ01000782">
    <property type="protein sequence ID" value="OQW97988.1"/>
    <property type="molecule type" value="Genomic_DNA"/>
</dbReference>
<dbReference type="AlphaFoldDB" id="A0A1Y1Q6Z4"/>
<feature type="non-terminal residue" evidence="2">
    <location>
        <position position="45"/>
    </location>
</feature>
<sequence length="45" mass="4963">MREHSNSIEVTWALLIAAMILYIPATLMPVMSVYMLGAGQPDTIL</sequence>
<keyword evidence="1" id="KW-1133">Transmembrane helix</keyword>
<organism evidence="2 3">
    <name type="scientific">Thiothrix lacustris</name>
    <dbReference type="NCBI Taxonomy" id="525917"/>
    <lineage>
        <taxon>Bacteria</taxon>
        <taxon>Pseudomonadati</taxon>
        <taxon>Pseudomonadota</taxon>
        <taxon>Gammaproteobacteria</taxon>
        <taxon>Thiotrichales</taxon>
        <taxon>Thiotrichaceae</taxon>
        <taxon>Thiothrix</taxon>
    </lineage>
</organism>
<dbReference type="Pfam" id="PF04403">
    <property type="entry name" value="PqiA"/>
    <property type="match status" value="1"/>
</dbReference>
<feature type="transmembrane region" description="Helical" evidence="1">
    <location>
        <begin position="12"/>
        <end position="36"/>
    </location>
</feature>
<evidence type="ECO:0000313" key="2">
    <source>
        <dbReference type="EMBL" id="OQW97988.1"/>
    </source>
</evidence>
<protein>
    <submittedName>
        <fullName evidence="2">Paraquat-inducible membrane protein A</fullName>
    </submittedName>
</protein>
<accession>A0A1Y1Q6Z4</accession>